<sequence length="323" mass="36419">MKTSQKITEFIQKNKQASGNELADYLGISDRAVRKQLSSLLKSGTLTKIGKPPKVFYLLKKDELVKKTVEIDKKIQKIIDNNFIIITPAGEKIAGLSGFLYWCDKTSQEPIKTAADYAKTIAKFAKHKKDGFINGLSKFKNTFNDDVFLDKVFYLDFYSIERFGKTRLGQLLLYGKQSGNKKLIKEIIKEIKPKIDRLIKKESIDGVCFIPWTVKREVQFMRELEKGLDLNIKSLKIEKAKTDIIVPQKTLSKLKDRIENAGKTMIVTEKGSYKKILLIDDAVGSGATLNEVARQIKNKGIAKKVIGLSITGSFKGFDVISEV</sequence>
<dbReference type="Proteomes" id="UP000178367">
    <property type="component" value="Unassembled WGS sequence"/>
</dbReference>
<dbReference type="InterPro" id="IPR036390">
    <property type="entry name" value="WH_DNA-bd_sf"/>
</dbReference>
<dbReference type="Pfam" id="PF08279">
    <property type="entry name" value="HTH_11"/>
    <property type="match status" value="1"/>
</dbReference>
<dbReference type="EMBL" id="MFGB01000003">
    <property type="protein sequence ID" value="OGF28118.1"/>
    <property type="molecule type" value="Genomic_DNA"/>
</dbReference>
<proteinExistence type="predicted"/>
<organism evidence="2 3">
    <name type="scientific">Candidatus Falkowbacteria bacterium RIFOXYA2_FULL_47_19</name>
    <dbReference type="NCBI Taxonomy" id="1797994"/>
    <lineage>
        <taxon>Bacteria</taxon>
        <taxon>Candidatus Falkowiibacteriota</taxon>
    </lineage>
</organism>
<dbReference type="SUPFAM" id="SSF46785">
    <property type="entry name" value="Winged helix' DNA-binding domain"/>
    <property type="match status" value="1"/>
</dbReference>
<dbReference type="CDD" id="cd06223">
    <property type="entry name" value="PRTases_typeI"/>
    <property type="match status" value="1"/>
</dbReference>
<reference evidence="2 3" key="1">
    <citation type="journal article" date="2016" name="Nat. Commun.">
        <title>Thousands of microbial genomes shed light on interconnected biogeochemical processes in an aquifer system.</title>
        <authorList>
            <person name="Anantharaman K."/>
            <person name="Brown C.T."/>
            <person name="Hug L.A."/>
            <person name="Sharon I."/>
            <person name="Castelle C.J."/>
            <person name="Probst A.J."/>
            <person name="Thomas B.C."/>
            <person name="Singh A."/>
            <person name="Wilkins M.J."/>
            <person name="Karaoz U."/>
            <person name="Brodie E.L."/>
            <person name="Williams K.H."/>
            <person name="Hubbard S.S."/>
            <person name="Banfield J.F."/>
        </authorList>
    </citation>
    <scope>NUCLEOTIDE SEQUENCE [LARGE SCALE GENOMIC DNA]</scope>
</reference>
<dbReference type="Gene3D" id="3.40.50.2020">
    <property type="match status" value="1"/>
</dbReference>
<dbReference type="STRING" id="1797994.A2227_01405"/>
<comment type="caution">
    <text evidence="2">The sequence shown here is derived from an EMBL/GenBank/DDBJ whole genome shotgun (WGS) entry which is preliminary data.</text>
</comment>
<name>A0A1F5SN32_9BACT</name>
<dbReference type="InterPro" id="IPR036388">
    <property type="entry name" value="WH-like_DNA-bd_sf"/>
</dbReference>
<protein>
    <recommendedName>
        <fullName evidence="1">Helix-turn-helix type 11 domain-containing protein</fullName>
    </recommendedName>
</protein>
<feature type="domain" description="Helix-turn-helix type 11" evidence="1">
    <location>
        <begin position="5"/>
        <end position="44"/>
    </location>
</feature>
<evidence type="ECO:0000313" key="3">
    <source>
        <dbReference type="Proteomes" id="UP000178367"/>
    </source>
</evidence>
<accession>A0A1F5SN32</accession>
<dbReference type="SUPFAM" id="SSF53271">
    <property type="entry name" value="PRTase-like"/>
    <property type="match status" value="1"/>
</dbReference>
<evidence type="ECO:0000259" key="1">
    <source>
        <dbReference type="Pfam" id="PF08279"/>
    </source>
</evidence>
<dbReference type="Gene3D" id="1.10.10.10">
    <property type="entry name" value="Winged helix-like DNA-binding domain superfamily/Winged helix DNA-binding domain"/>
    <property type="match status" value="1"/>
</dbReference>
<gene>
    <name evidence="2" type="ORF">A2227_01405</name>
</gene>
<dbReference type="InterPro" id="IPR013196">
    <property type="entry name" value="HTH_11"/>
</dbReference>
<dbReference type="AlphaFoldDB" id="A0A1F5SN32"/>
<dbReference type="InterPro" id="IPR000836">
    <property type="entry name" value="PRTase_dom"/>
</dbReference>
<evidence type="ECO:0000313" key="2">
    <source>
        <dbReference type="EMBL" id="OGF28118.1"/>
    </source>
</evidence>
<dbReference type="InterPro" id="IPR029057">
    <property type="entry name" value="PRTase-like"/>
</dbReference>